<feature type="compositionally biased region" description="Low complexity" evidence="1">
    <location>
        <begin position="34"/>
        <end position="55"/>
    </location>
</feature>
<dbReference type="OrthoDB" id="4038302at2759"/>
<gene>
    <name evidence="2" type="primary">NDAI0H01090</name>
    <name evidence="2" type="ordered locus">NDAI_0H01090</name>
</gene>
<protein>
    <submittedName>
        <fullName evidence="2">Uncharacterized protein</fullName>
    </submittedName>
</protein>
<evidence type="ECO:0000256" key="1">
    <source>
        <dbReference type="SAM" id="MobiDB-lite"/>
    </source>
</evidence>
<dbReference type="HOGENOM" id="CLU_2373293_0_0_1"/>
<dbReference type="OMA" id="ETMEMDY"/>
<name>G0WES2_NAUDC</name>
<dbReference type="RefSeq" id="XP_003671526.1">
    <property type="nucleotide sequence ID" value="XM_003671478.1"/>
</dbReference>
<dbReference type="GeneID" id="11495814"/>
<keyword evidence="3" id="KW-1185">Reference proteome</keyword>
<dbReference type="EMBL" id="HE580274">
    <property type="protein sequence ID" value="CCD26283.1"/>
    <property type="molecule type" value="Genomic_DNA"/>
</dbReference>
<reference evidence="2 3" key="1">
    <citation type="journal article" date="2011" name="Proc. Natl. Acad. Sci. U.S.A.">
        <title>Evolutionary erosion of yeast sex chromosomes by mating-type switching accidents.</title>
        <authorList>
            <person name="Gordon J.L."/>
            <person name="Armisen D."/>
            <person name="Proux-Wera E."/>
            <person name="Oheigeartaigh S.S."/>
            <person name="Byrne K.P."/>
            <person name="Wolfe K.H."/>
        </authorList>
    </citation>
    <scope>NUCLEOTIDE SEQUENCE [LARGE SCALE GENOMIC DNA]</scope>
    <source>
        <strain evidence="3">ATCC 10597 / BCRC 20456 / CBS 421 / NBRC 0211 / NRRL Y-12639</strain>
    </source>
</reference>
<accession>G0WES2</accession>
<feature type="compositionally biased region" description="Polar residues" evidence="1">
    <location>
        <begin position="85"/>
        <end position="95"/>
    </location>
</feature>
<organism evidence="2 3">
    <name type="scientific">Naumovozyma dairenensis (strain ATCC 10597 / BCRC 20456 / CBS 421 / NBRC 0211 / NRRL Y-12639)</name>
    <name type="common">Saccharomyces dairenensis</name>
    <dbReference type="NCBI Taxonomy" id="1071378"/>
    <lineage>
        <taxon>Eukaryota</taxon>
        <taxon>Fungi</taxon>
        <taxon>Dikarya</taxon>
        <taxon>Ascomycota</taxon>
        <taxon>Saccharomycotina</taxon>
        <taxon>Saccharomycetes</taxon>
        <taxon>Saccharomycetales</taxon>
        <taxon>Saccharomycetaceae</taxon>
        <taxon>Naumovozyma</taxon>
    </lineage>
</organism>
<dbReference type="KEGG" id="ndi:NDAI_0H01090"/>
<dbReference type="Proteomes" id="UP000000689">
    <property type="component" value="Chromosome 8"/>
</dbReference>
<proteinExistence type="predicted"/>
<feature type="region of interest" description="Disordered" evidence="1">
    <location>
        <begin position="1"/>
        <end position="95"/>
    </location>
</feature>
<sequence>MTTTNNYKKSGYQMPMDPPSYEETMEMDYKKKTNNNNNNRQNNNGTSNPSPSSESHLTFAFSPHPRTRSNYPGGQSLTYGLFNRDFNQNHQADGN</sequence>
<dbReference type="AlphaFoldDB" id="G0WES2"/>
<evidence type="ECO:0000313" key="2">
    <source>
        <dbReference type="EMBL" id="CCD26283.1"/>
    </source>
</evidence>
<evidence type="ECO:0000313" key="3">
    <source>
        <dbReference type="Proteomes" id="UP000000689"/>
    </source>
</evidence>
<feature type="compositionally biased region" description="Polar residues" evidence="1">
    <location>
        <begin position="68"/>
        <end position="78"/>
    </location>
</feature>